<keyword evidence="16" id="KW-0675">Receptor</keyword>
<keyword evidence="3 9" id="KW-1134">Transmembrane beta strand</keyword>
<keyword evidence="17" id="KW-1185">Reference proteome</keyword>
<dbReference type="InterPro" id="IPR039426">
    <property type="entry name" value="TonB-dep_rcpt-like"/>
</dbReference>
<evidence type="ECO:0000256" key="12">
    <source>
        <dbReference type="SAM" id="MobiDB-lite"/>
    </source>
</evidence>
<protein>
    <submittedName>
        <fullName evidence="16">TonB-dependent receptor</fullName>
    </submittedName>
</protein>
<evidence type="ECO:0000313" key="16">
    <source>
        <dbReference type="EMBL" id="MXP28215.1"/>
    </source>
</evidence>
<evidence type="ECO:0000256" key="5">
    <source>
        <dbReference type="ARBA" id="ARBA00022729"/>
    </source>
</evidence>
<comment type="subcellular location">
    <subcellularLocation>
        <location evidence="1 9">Cell outer membrane</location>
        <topology evidence="1 9">Multi-pass membrane protein</topology>
    </subcellularLocation>
</comment>
<dbReference type="Gene3D" id="2.40.170.20">
    <property type="entry name" value="TonB-dependent receptor, beta-barrel domain"/>
    <property type="match status" value="2"/>
</dbReference>
<keyword evidence="6 11" id="KW-0798">TonB box</keyword>
<dbReference type="PANTHER" id="PTHR40980:SF3">
    <property type="entry name" value="TONB-DEPENDENT RECEPTOR-LIKE BETA-BARREL DOMAIN-CONTAINING PROTEIN"/>
    <property type="match status" value="1"/>
</dbReference>
<keyword evidence="4 9" id="KW-0812">Transmembrane</keyword>
<dbReference type="InterPro" id="IPR036942">
    <property type="entry name" value="Beta-barrel_TonB_sf"/>
</dbReference>
<evidence type="ECO:0000313" key="17">
    <source>
        <dbReference type="Proteomes" id="UP000439780"/>
    </source>
</evidence>
<evidence type="ECO:0000256" key="9">
    <source>
        <dbReference type="PROSITE-ProRule" id="PRU01360"/>
    </source>
</evidence>
<organism evidence="16 17">
    <name type="scientific">Qipengyuania algicida</name>
    <dbReference type="NCBI Taxonomy" id="1836209"/>
    <lineage>
        <taxon>Bacteria</taxon>
        <taxon>Pseudomonadati</taxon>
        <taxon>Pseudomonadota</taxon>
        <taxon>Alphaproteobacteria</taxon>
        <taxon>Sphingomonadales</taxon>
        <taxon>Erythrobacteraceae</taxon>
        <taxon>Qipengyuania</taxon>
    </lineage>
</organism>
<evidence type="ECO:0000256" key="6">
    <source>
        <dbReference type="ARBA" id="ARBA00023077"/>
    </source>
</evidence>
<feature type="region of interest" description="Disordered" evidence="12">
    <location>
        <begin position="37"/>
        <end position="60"/>
    </location>
</feature>
<reference evidence="16 17" key="1">
    <citation type="submission" date="2019-12" db="EMBL/GenBank/DDBJ databases">
        <title>Genomic-based taxomic classification of the family Erythrobacteraceae.</title>
        <authorList>
            <person name="Xu L."/>
        </authorList>
    </citation>
    <scope>NUCLEOTIDE SEQUENCE [LARGE SCALE GENOMIC DNA]</scope>
    <source>
        <strain evidence="16 17">KEMB 9005-328</strain>
    </source>
</reference>
<evidence type="ECO:0000256" key="7">
    <source>
        <dbReference type="ARBA" id="ARBA00023136"/>
    </source>
</evidence>
<gene>
    <name evidence="16" type="ORF">GRI58_05195</name>
</gene>
<evidence type="ECO:0000259" key="14">
    <source>
        <dbReference type="Pfam" id="PF00593"/>
    </source>
</evidence>
<evidence type="ECO:0000256" key="13">
    <source>
        <dbReference type="SAM" id="SignalP"/>
    </source>
</evidence>
<name>A0A845AHB8_9SPHN</name>
<evidence type="ECO:0000256" key="4">
    <source>
        <dbReference type="ARBA" id="ARBA00022692"/>
    </source>
</evidence>
<proteinExistence type="inferred from homology"/>
<dbReference type="NCBIfam" id="TIGR01782">
    <property type="entry name" value="TonB-Xanth-Caul"/>
    <property type="match status" value="1"/>
</dbReference>
<comment type="caution">
    <text evidence="16">The sequence shown here is derived from an EMBL/GenBank/DDBJ whole genome shotgun (WGS) entry which is preliminary data.</text>
</comment>
<dbReference type="InterPro" id="IPR000531">
    <property type="entry name" value="Beta-barrel_TonB"/>
</dbReference>
<dbReference type="PROSITE" id="PS01156">
    <property type="entry name" value="TONB_DEPENDENT_REC_2"/>
    <property type="match status" value="1"/>
</dbReference>
<dbReference type="AlphaFoldDB" id="A0A845AHB8"/>
<evidence type="ECO:0000256" key="1">
    <source>
        <dbReference type="ARBA" id="ARBA00004571"/>
    </source>
</evidence>
<dbReference type="RefSeq" id="WP_160752517.1">
    <property type="nucleotide sequence ID" value="NZ_WTYA01000003.1"/>
</dbReference>
<feature type="domain" description="TonB-dependent receptor-like beta-barrel" evidence="14">
    <location>
        <begin position="463"/>
        <end position="954"/>
    </location>
</feature>
<dbReference type="InterPro" id="IPR012910">
    <property type="entry name" value="Plug_dom"/>
</dbReference>
<dbReference type="GO" id="GO:0009279">
    <property type="term" value="C:cell outer membrane"/>
    <property type="evidence" value="ECO:0007669"/>
    <property type="project" value="UniProtKB-SubCell"/>
</dbReference>
<evidence type="ECO:0000256" key="11">
    <source>
        <dbReference type="RuleBase" id="RU003357"/>
    </source>
</evidence>
<accession>A0A845AHB8</accession>
<dbReference type="InterPro" id="IPR037066">
    <property type="entry name" value="Plug_dom_sf"/>
</dbReference>
<keyword evidence="7 9" id="KW-0472">Membrane</keyword>
<evidence type="ECO:0000256" key="3">
    <source>
        <dbReference type="ARBA" id="ARBA00022452"/>
    </source>
</evidence>
<dbReference type="SUPFAM" id="SSF56935">
    <property type="entry name" value="Porins"/>
    <property type="match status" value="1"/>
</dbReference>
<dbReference type="Gene3D" id="2.170.130.10">
    <property type="entry name" value="TonB-dependent receptor, plug domain"/>
    <property type="match status" value="1"/>
</dbReference>
<dbReference type="PANTHER" id="PTHR40980">
    <property type="entry name" value="PLUG DOMAIN-CONTAINING PROTEIN"/>
    <property type="match status" value="1"/>
</dbReference>
<keyword evidence="5 13" id="KW-0732">Signal</keyword>
<dbReference type="PROSITE" id="PS52016">
    <property type="entry name" value="TONB_DEPENDENT_REC_3"/>
    <property type="match status" value="1"/>
</dbReference>
<dbReference type="EMBL" id="WTYA01000003">
    <property type="protein sequence ID" value="MXP28215.1"/>
    <property type="molecule type" value="Genomic_DNA"/>
</dbReference>
<keyword evidence="2 9" id="KW-0813">Transport</keyword>
<evidence type="ECO:0000256" key="2">
    <source>
        <dbReference type="ARBA" id="ARBA00022448"/>
    </source>
</evidence>
<comment type="similarity">
    <text evidence="9 11">Belongs to the TonB-dependent receptor family.</text>
</comment>
<sequence>MTGFNRHSSLAWRRRKSVLALTVSSALALVGSSPAFAQDASTSQDNSTAATSTTDSSTATADPNNVIIVTGIRGSLQRNLDEKRNASGIIDVISSEDIGKFPDSNVAASLQRLPGISIQRDGVRGDANGISVRGFGGDFNETLVDGRKLSTATGGRSIDFSTVGSDFIGALQVYKTPDVAVSSNSIGATVNIAYPKPFDRPGLHIAATASGSTQNYAKKIVPAGGLLFSDTFADDTFGILADVIYTRHDTRTNNVYNHGFPGGYYAPCQLAGNASAATCSPTSDSTSTAWADPNNRQNVVGFFPQQYGAQQSYTKDERVDARIALQWKPSDNLLVTLDDNFSDQRVNTDTFGFGFWFNQGSLRNVKLDENGVPLDFTQANSQTDFTAGSQSNVRRTNQTGLNIKWNVNDNLEIEADGSYSKSWLNPDGRVNERDADIGYGFGIGPDLEYSINGDSKNSFPSLSNFGVNSDPSRWADTSAIGSHVTVNIANKNTDVLKQGRLGAKWSSDNLTLWIGGSYLDDTFEFRSANTFANNFWQAYSGYGPASGTSGGVSIPTSLYQGMVSTDNFIPGFSGMLPPTLINFSGPAYQAYLTSLGNPQTTNIPGYNYSCCGTAFTGTFDVANDVGSFRNINEKTWALYFKARFTADIGNMPFTLNAGVREENTHLTSTGLGQLPISITPSDTDPTLLTVNFGPQSMVTNKNNYSYLLPALDAKLGLTDNLILRFDASRTLTRPTLNLLTPVLNVGTGQRLNALTANGGNPNLMPYLSDNFDLAAEWYYQRNSYLSVDFFLKNVSNFIIGGTTRQTINGVIDPSTGQPAVFAVTQQVNGPDATVRGVELALQHTFGDSGFGFIANATFVDTNKPYDPNDISQSGFAVTGLANSANFVGFFDKYGFEFRAAVNWRDEYLLQFNQVQNTSQFGTEPTFVNASTQIDLSTSYQITPAINVFGEVTNLTNETQSTHGRFSNQLLDVYGYGRRITAGVRYRF</sequence>
<dbReference type="OrthoDB" id="5476657at2"/>
<keyword evidence="8 9" id="KW-0998">Cell outer membrane</keyword>
<dbReference type="Proteomes" id="UP000439780">
    <property type="component" value="Unassembled WGS sequence"/>
</dbReference>
<dbReference type="Pfam" id="PF00593">
    <property type="entry name" value="TonB_dep_Rec_b-barrel"/>
    <property type="match status" value="1"/>
</dbReference>
<feature type="chain" id="PRO_5032967490" evidence="13">
    <location>
        <begin position="38"/>
        <end position="987"/>
    </location>
</feature>
<evidence type="ECO:0000259" key="15">
    <source>
        <dbReference type="Pfam" id="PF07715"/>
    </source>
</evidence>
<evidence type="ECO:0000256" key="8">
    <source>
        <dbReference type="ARBA" id="ARBA00023237"/>
    </source>
</evidence>
<feature type="short sequence motif" description="TonB C-terminal box" evidence="10">
    <location>
        <begin position="970"/>
        <end position="987"/>
    </location>
</feature>
<dbReference type="Pfam" id="PF07715">
    <property type="entry name" value="Plug"/>
    <property type="match status" value="1"/>
</dbReference>
<feature type="signal peptide" evidence="13">
    <location>
        <begin position="1"/>
        <end position="37"/>
    </location>
</feature>
<dbReference type="CDD" id="cd01347">
    <property type="entry name" value="ligand_gated_channel"/>
    <property type="match status" value="1"/>
</dbReference>
<dbReference type="InterPro" id="IPR010917">
    <property type="entry name" value="TonB_rcpt_CS"/>
</dbReference>
<dbReference type="InterPro" id="IPR010104">
    <property type="entry name" value="TonB_rcpt_bac"/>
</dbReference>
<evidence type="ECO:0000256" key="10">
    <source>
        <dbReference type="PROSITE-ProRule" id="PRU10144"/>
    </source>
</evidence>
<feature type="domain" description="TonB-dependent receptor plug" evidence="15">
    <location>
        <begin position="83"/>
        <end position="188"/>
    </location>
</feature>